<dbReference type="PANTHER" id="PTHR38825">
    <property type="entry name" value="LYSINE EXPORTER PROTEIN (LYSE/YGGA)"/>
    <property type="match status" value="1"/>
</dbReference>
<comment type="subcellular location">
    <subcellularLocation>
        <location evidence="1">Cell membrane</location>
        <topology evidence="1">Multi-pass membrane protein</topology>
    </subcellularLocation>
</comment>
<dbReference type="InterPro" id="IPR001123">
    <property type="entry name" value="LeuE-type"/>
</dbReference>
<dbReference type="AlphaFoldDB" id="A0A0M0BUK6"/>
<protein>
    <recommendedName>
        <fullName evidence="9">Lysine transporter LysE</fullName>
    </recommendedName>
</protein>
<comment type="caution">
    <text evidence="7">The sequence shown here is derived from an EMBL/GenBank/DDBJ whole genome shotgun (WGS) entry which is preliminary data.</text>
</comment>
<accession>A0A0M0BUK6</accession>
<dbReference type="GO" id="GO:0005886">
    <property type="term" value="C:plasma membrane"/>
    <property type="evidence" value="ECO:0007669"/>
    <property type="project" value="UniProtKB-SubCell"/>
</dbReference>
<dbReference type="EMBL" id="LFWU01000080">
    <property type="protein sequence ID" value="KON32020.1"/>
    <property type="molecule type" value="Genomic_DNA"/>
</dbReference>
<organism evidence="7 8">
    <name type="scientific">miscellaneous Crenarchaeota group-1 archaeon SG8-32-1</name>
    <dbReference type="NCBI Taxonomy" id="1685124"/>
    <lineage>
        <taxon>Archaea</taxon>
        <taxon>Candidatus Bathyarchaeota</taxon>
        <taxon>MCG-1</taxon>
    </lineage>
</organism>
<dbReference type="Pfam" id="PF01810">
    <property type="entry name" value="LysE"/>
    <property type="match status" value="1"/>
</dbReference>
<evidence type="ECO:0000256" key="4">
    <source>
        <dbReference type="ARBA" id="ARBA00022989"/>
    </source>
</evidence>
<feature type="transmembrane region" description="Helical" evidence="6">
    <location>
        <begin position="183"/>
        <end position="204"/>
    </location>
</feature>
<evidence type="ECO:0000256" key="3">
    <source>
        <dbReference type="ARBA" id="ARBA00022692"/>
    </source>
</evidence>
<keyword evidence="3 6" id="KW-0812">Transmembrane</keyword>
<feature type="transmembrane region" description="Helical" evidence="6">
    <location>
        <begin position="112"/>
        <end position="131"/>
    </location>
</feature>
<evidence type="ECO:0000313" key="8">
    <source>
        <dbReference type="Proteomes" id="UP000037237"/>
    </source>
</evidence>
<sequence>MDAITFAITVIVLTTSGALAPGPLFFVTISHGIKSGTKSGIIFSITHTLIEFSLVFLLALGLLSIANQPAIKLVVGLAGGAVLVVFGVFQVRSSFLIKAKNTESERGAIGKLFLIGLALTGLNPYFVIWWLTIGANLILLSLEFAGLGGVLFMYICHVWVDYVWLILLSTLAKKGNRILKYRWYRLLVAIFGIILIFFGFSFIIDSFTF</sequence>
<dbReference type="Proteomes" id="UP000037237">
    <property type="component" value="Unassembled WGS sequence"/>
</dbReference>
<evidence type="ECO:0008006" key="9">
    <source>
        <dbReference type="Google" id="ProtNLM"/>
    </source>
</evidence>
<dbReference type="GO" id="GO:0006865">
    <property type="term" value="P:amino acid transport"/>
    <property type="evidence" value="ECO:0007669"/>
    <property type="project" value="InterPro"/>
</dbReference>
<evidence type="ECO:0000256" key="1">
    <source>
        <dbReference type="ARBA" id="ARBA00004651"/>
    </source>
</evidence>
<evidence type="ECO:0000313" key="7">
    <source>
        <dbReference type="EMBL" id="KON32020.1"/>
    </source>
</evidence>
<feature type="transmembrane region" description="Helical" evidence="6">
    <location>
        <begin position="6"/>
        <end position="29"/>
    </location>
</feature>
<evidence type="ECO:0000256" key="2">
    <source>
        <dbReference type="ARBA" id="ARBA00022475"/>
    </source>
</evidence>
<evidence type="ECO:0000256" key="6">
    <source>
        <dbReference type="SAM" id="Phobius"/>
    </source>
</evidence>
<feature type="transmembrane region" description="Helical" evidence="6">
    <location>
        <begin position="71"/>
        <end position="91"/>
    </location>
</feature>
<keyword evidence="2" id="KW-1003">Cell membrane</keyword>
<proteinExistence type="predicted"/>
<feature type="transmembrane region" description="Helical" evidence="6">
    <location>
        <begin position="151"/>
        <end position="171"/>
    </location>
</feature>
<reference evidence="7 8" key="1">
    <citation type="submission" date="2015-06" db="EMBL/GenBank/DDBJ databases">
        <title>New insights into the roles of widespread benthic archaea in carbon and nitrogen cycling.</title>
        <authorList>
            <person name="Lazar C.S."/>
            <person name="Baker B.J."/>
            <person name="Seitz K.W."/>
            <person name="Hyde A.S."/>
            <person name="Dick G.J."/>
            <person name="Hinrichs K.-U."/>
            <person name="Teske A.P."/>
        </authorList>
    </citation>
    <scope>NUCLEOTIDE SEQUENCE [LARGE SCALE GENOMIC DNA]</scope>
    <source>
        <strain evidence="7">SG8-32-1</strain>
    </source>
</reference>
<keyword evidence="4 6" id="KW-1133">Transmembrane helix</keyword>
<feature type="transmembrane region" description="Helical" evidence="6">
    <location>
        <begin position="41"/>
        <end position="65"/>
    </location>
</feature>
<gene>
    <name evidence="7" type="ORF">AC477_03470</name>
</gene>
<dbReference type="PANTHER" id="PTHR38825:SF1">
    <property type="entry name" value="TRANSPORTER, LYSE FAMILY"/>
    <property type="match status" value="1"/>
</dbReference>
<evidence type="ECO:0000256" key="5">
    <source>
        <dbReference type="ARBA" id="ARBA00023136"/>
    </source>
</evidence>
<name>A0A0M0BUK6_9ARCH</name>
<keyword evidence="5 6" id="KW-0472">Membrane</keyword>